<gene>
    <name evidence="2" type="ORF">SAMN05216180_0552</name>
</gene>
<dbReference type="OrthoDB" id="3192572at2"/>
<dbReference type="EMBL" id="FOCG01000001">
    <property type="protein sequence ID" value="SEM55520.1"/>
    <property type="molecule type" value="Genomic_DNA"/>
</dbReference>
<dbReference type="Gene3D" id="1.10.1790.10">
    <property type="entry name" value="PRD domain"/>
    <property type="match status" value="1"/>
</dbReference>
<dbReference type="STRING" id="474960.SAMN05216180_0552"/>
<reference evidence="2 3" key="1">
    <citation type="submission" date="2016-10" db="EMBL/GenBank/DDBJ databases">
        <authorList>
            <person name="de Groot N.N."/>
        </authorList>
    </citation>
    <scope>NUCLEOTIDE SEQUENCE [LARGE SCALE GENOMIC DNA]</scope>
    <source>
        <strain evidence="2 3">CGMCC 1.5070</strain>
    </source>
</reference>
<dbReference type="GO" id="GO:0006355">
    <property type="term" value="P:regulation of DNA-templated transcription"/>
    <property type="evidence" value="ECO:0007669"/>
    <property type="project" value="InterPro"/>
</dbReference>
<evidence type="ECO:0000313" key="2">
    <source>
        <dbReference type="EMBL" id="SEM55520.1"/>
    </source>
</evidence>
<name>A0A1H7ZAU1_9FIRM</name>
<accession>A0A1H7ZAU1</accession>
<dbReference type="InterPro" id="IPR036634">
    <property type="entry name" value="PRD_sf"/>
</dbReference>
<dbReference type="PROSITE" id="PS51372">
    <property type="entry name" value="PRD_2"/>
    <property type="match status" value="1"/>
</dbReference>
<dbReference type="Pfam" id="PF00874">
    <property type="entry name" value="PRD"/>
    <property type="match status" value="1"/>
</dbReference>
<dbReference type="Proteomes" id="UP000199158">
    <property type="component" value="Unassembled WGS sequence"/>
</dbReference>
<keyword evidence="3" id="KW-1185">Reference proteome</keyword>
<dbReference type="AlphaFoldDB" id="A0A1H7ZAU1"/>
<dbReference type="RefSeq" id="WP_092751398.1">
    <property type="nucleotide sequence ID" value="NZ_FOCG01000001.1"/>
</dbReference>
<sequence>MSLELRLGILRQSEMLSDNNYHKIQQVISYFKEKQNIDLNEENAATFITHLCSSLERISKGEKINEIDKDVYSSVKEESTFDQAVLISKDLQAMLPEIPDSELKFIIMHIGVLLGRI</sequence>
<organism evidence="2 3">
    <name type="scientific">Hydrogenoanaerobacterium saccharovorans</name>
    <dbReference type="NCBI Taxonomy" id="474960"/>
    <lineage>
        <taxon>Bacteria</taxon>
        <taxon>Bacillati</taxon>
        <taxon>Bacillota</taxon>
        <taxon>Clostridia</taxon>
        <taxon>Eubacteriales</taxon>
        <taxon>Oscillospiraceae</taxon>
        <taxon>Hydrogenoanaerobacterium</taxon>
    </lineage>
</organism>
<dbReference type="InterPro" id="IPR011608">
    <property type="entry name" value="PRD"/>
</dbReference>
<proteinExistence type="predicted"/>
<dbReference type="SUPFAM" id="SSF63520">
    <property type="entry name" value="PTS-regulatory domain, PRD"/>
    <property type="match status" value="1"/>
</dbReference>
<evidence type="ECO:0000313" key="3">
    <source>
        <dbReference type="Proteomes" id="UP000199158"/>
    </source>
</evidence>
<feature type="domain" description="PRD" evidence="1">
    <location>
        <begin position="15"/>
        <end position="117"/>
    </location>
</feature>
<evidence type="ECO:0000259" key="1">
    <source>
        <dbReference type="PROSITE" id="PS51372"/>
    </source>
</evidence>
<protein>
    <submittedName>
        <fullName evidence="2">PRD domain-containing protein</fullName>
    </submittedName>
</protein>